<proteinExistence type="predicted"/>
<sequence length="135" mass="15554">MSVEPENQEILTPGHFLIGHSLKLLPSEDKTDIPINRLQRYELIQRVVQSFWKRWKNEYLTSLQQRPKWTKDKSSLEIGDLVLIKDDNAKPGEWARGRVMECHPGKDNVTRVVTLKTADGIVKRAANKLAKLPIE</sequence>
<dbReference type="InterPro" id="IPR040676">
    <property type="entry name" value="DUF5641"/>
</dbReference>
<evidence type="ECO:0000313" key="1">
    <source>
        <dbReference type="EnsemblMetazoa" id="PPAI008650-PA"/>
    </source>
</evidence>
<dbReference type="EnsemblMetazoa" id="PPAI008650-RA">
    <property type="protein sequence ID" value="PPAI008650-PA"/>
    <property type="gene ID" value="PPAI008650"/>
</dbReference>
<accession>A0A1B0DK76</accession>
<protein>
    <submittedName>
        <fullName evidence="1">Uncharacterized protein</fullName>
    </submittedName>
</protein>
<reference evidence="1" key="1">
    <citation type="submission" date="2022-08" db="UniProtKB">
        <authorList>
            <consortium name="EnsemblMetazoa"/>
        </authorList>
    </citation>
    <scope>IDENTIFICATION</scope>
    <source>
        <strain evidence="1">Israel</strain>
    </source>
</reference>
<dbReference type="EMBL" id="AJVK01066541">
    <property type="status" value="NOT_ANNOTATED_CDS"/>
    <property type="molecule type" value="Genomic_DNA"/>
</dbReference>
<evidence type="ECO:0000313" key="2">
    <source>
        <dbReference type="Proteomes" id="UP000092462"/>
    </source>
</evidence>
<dbReference type="PANTHER" id="PTHR47331">
    <property type="entry name" value="PHD-TYPE DOMAIN-CONTAINING PROTEIN"/>
    <property type="match status" value="1"/>
</dbReference>
<keyword evidence="2" id="KW-1185">Reference proteome</keyword>
<dbReference type="PANTHER" id="PTHR47331:SF1">
    <property type="entry name" value="GAG-LIKE PROTEIN"/>
    <property type="match status" value="1"/>
</dbReference>
<dbReference type="VEuPathDB" id="VectorBase:PPAI008650"/>
<name>A0A1B0DK76_PHLPP</name>
<dbReference type="AlphaFoldDB" id="A0A1B0DK76"/>
<dbReference type="VEuPathDB" id="VectorBase:PPAPM1_007659"/>
<dbReference type="Proteomes" id="UP000092462">
    <property type="component" value="Unassembled WGS sequence"/>
</dbReference>
<organism evidence="1 2">
    <name type="scientific">Phlebotomus papatasi</name>
    <name type="common">Sandfly</name>
    <dbReference type="NCBI Taxonomy" id="29031"/>
    <lineage>
        <taxon>Eukaryota</taxon>
        <taxon>Metazoa</taxon>
        <taxon>Ecdysozoa</taxon>
        <taxon>Arthropoda</taxon>
        <taxon>Hexapoda</taxon>
        <taxon>Insecta</taxon>
        <taxon>Pterygota</taxon>
        <taxon>Neoptera</taxon>
        <taxon>Endopterygota</taxon>
        <taxon>Diptera</taxon>
        <taxon>Nematocera</taxon>
        <taxon>Psychodoidea</taxon>
        <taxon>Psychodidae</taxon>
        <taxon>Phlebotomus</taxon>
        <taxon>Phlebotomus</taxon>
    </lineage>
</organism>
<dbReference type="Pfam" id="PF18701">
    <property type="entry name" value="DUF5641"/>
    <property type="match status" value="1"/>
</dbReference>